<reference evidence="1 2" key="1">
    <citation type="submission" date="2017-08" db="EMBL/GenBank/DDBJ databases">
        <title>Phylogenetic analysis of Mycobacterium avium complex whole genomes.</title>
        <authorList>
            <person name="Caverly L.J."/>
            <person name="Spilker T."/>
            <person name="Lipuma J."/>
        </authorList>
    </citation>
    <scope>NUCLEOTIDE SEQUENCE [LARGE SCALE GENOMIC DNA]</scope>
    <source>
        <strain evidence="1 2">FLAC0165</strain>
    </source>
</reference>
<gene>
    <name evidence="1" type="ORF">CKJ66_12185</name>
</gene>
<comment type="caution">
    <text evidence="1">The sequence shown here is derived from an EMBL/GenBank/DDBJ whole genome shotgun (WGS) entry which is preliminary data.</text>
</comment>
<organism evidence="1 2">
    <name type="scientific">Mycobacterium avium</name>
    <dbReference type="NCBI Taxonomy" id="1764"/>
    <lineage>
        <taxon>Bacteria</taxon>
        <taxon>Bacillati</taxon>
        <taxon>Actinomycetota</taxon>
        <taxon>Actinomycetes</taxon>
        <taxon>Mycobacteriales</taxon>
        <taxon>Mycobacteriaceae</taxon>
        <taxon>Mycobacterium</taxon>
        <taxon>Mycobacterium avium complex (MAC)</taxon>
    </lineage>
</organism>
<name>A0A2A2ZJ90_MYCAV</name>
<evidence type="ECO:0000313" key="2">
    <source>
        <dbReference type="Proteomes" id="UP000217768"/>
    </source>
</evidence>
<sequence length="117" mass="11368">MDQAAARSPARASAAADKETAAEEAVLGTVAAGWAAVDRIRAAAAGSVAGGKCGAPRYLPTLGAHPPPVLAVPDAVAVDAVAEAVDAAAEAVDLGAADALPDLVVPDTRGRVRVGAH</sequence>
<accession>A0A2A2ZJ90</accession>
<dbReference type="Proteomes" id="UP000217768">
    <property type="component" value="Unassembled WGS sequence"/>
</dbReference>
<evidence type="ECO:0000313" key="1">
    <source>
        <dbReference type="EMBL" id="PBA26536.1"/>
    </source>
</evidence>
<dbReference type="EMBL" id="NSFD01000030">
    <property type="protein sequence ID" value="PBA26536.1"/>
    <property type="molecule type" value="Genomic_DNA"/>
</dbReference>
<dbReference type="AlphaFoldDB" id="A0A2A2ZJ90"/>
<proteinExistence type="predicted"/>
<protein>
    <submittedName>
        <fullName evidence="1">Uncharacterized protein</fullName>
    </submittedName>
</protein>